<protein>
    <submittedName>
        <fullName evidence="1">Uncharacterized protein</fullName>
    </submittedName>
</protein>
<dbReference type="RefSeq" id="WP_147136910.1">
    <property type="nucleotide sequence ID" value="NZ_BJXA01000042.1"/>
</dbReference>
<evidence type="ECO:0000313" key="1">
    <source>
        <dbReference type="EMBL" id="GEM40866.1"/>
    </source>
</evidence>
<name>A0A511MLS0_9NOCA</name>
<organism evidence="1 2">
    <name type="scientific">Nocardia ninae NBRC 108245</name>
    <dbReference type="NCBI Taxonomy" id="1210091"/>
    <lineage>
        <taxon>Bacteria</taxon>
        <taxon>Bacillati</taxon>
        <taxon>Actinomycetota</taxon>
        <taxon>Actinomycetes</taxon>
        <taxon>Mycobacteriales</taxon>
        <taxon>Nocardiaceae</taxon>
        <taxon>Nocardia</taxon>
    </lineage>
</organism>
<comment type="caution">
    <text evidence="1">The sequence shown here is derived from an EMBL/GenBank/DDBJ whole genome shotgun (WGS) entry which is preliminary data.</text>
</comment>
<dbReference type="Proteomes" id="UP000321424">
    <property type="component" value="Unassembled WGS sequence"/>
</dbReference>
<evidence type="ECO:0000313" key="2">
    <source>
        <dbReference type="Proteomes" id="UP000321424"/>
    </source>
</evidence>
<gene>
    <name evidence="1" type="ORF">NN4_53850</name>
</gene>
<dbReference type="EMBL" id="BJXA01000042">
    <property type="protein sequence ID" value="GEM40866.1"/>
    <property type="molecule type" value="Genomic_DNA"/>
</dbReference>
<sequence>MNETQTSPLAMLTRSEQFHLLGEWHSVGKYRSMRPTFQEQRDHAAYETGYVFGLLTGESHQL</sequence>
<proteinExistence type="predicted"/>
<accession>A0A511MLS0</accession>
<keyword evidence="2" id="KW-1185">Reference proteome</keyword>
<dbReference type="AlphaFoldDB" id="A0A511MLS0"/>
<reference evidence="1 2" key="1">
    <citation type="submission" date="2019-07" db="EMBL/GenBank/DDBJ databases">
        <title>Whole genome shotgun sequence of Nocardia ninae NBRC 108245.</title>
        <authorList>
            <person name="Hosoyama A."/>
            <person name="Uohara A."/>
            <person name="Ohji S."/>
            <person name="Ichikawa N."/>
        </authorList>
    </citation>
    <scope>NUCLEOTIDE SEQUENCE [LARGE SCALE GENOMIC DNA]</scope>
    <source>
        <strain evidence="1 2">NBRC 108245</strain>
    </source>
</reference>